<feature type="binding site" evidence="17">
    <location>
        <begin position="523"/>
        <end position="529"/>
    </location>
    <ligand>
        <name>substrate</name>
    </ligand>
</feature>
<proteinExistence type="inferred from homology"/>
<dbReference type="GO" id="GO:0012505">
    <property type="term" value="C:endomembrane system"/>
    <property type="evidence" value="ECO:0007669"/>
    <property type="project" value="UniProtKB-SubCell"/>
</dbReference>
<evidence type="ECO:0000256" key="1">
    <source>
        <dbReference type="ARBA" id="ARBA00003580"/>
    </source>
</evidence>
<feature type="active site" description="Phosphocysteine intermediate" evidence="16">
    <location>
        <position position="523"/>
    </location>
</feature>
<dbReference type="SUPFAM" id="SSF52799">
    <property type="entry name" value="(Phosphotyrosine protein) phosphatases II"/>
    <property type="match status" value="1"/>
</dbReference>
<dbReference type="GO" id="GO:0046856">
    <property type="term" value="P:phosphatidylinositol dephosphorylation"/>
    <property type="evidence" value="ECO:0007669"/>
    <property type="project" value="UniProtKB-ARBA"/>
</dbReference>
<evidence type="ECO:0000256" key="9">
    <source>
        <dbReference type="ARBA" id="ARBA00022723"/>
    </source>
</evidence>
<evidence type="ECO:0000259" key="22">
    <source>
        <dbReference type="PROSITE" id="PS51339"/>
    </source>
</evidence>
<feature type="domain" description="FYVE-type" evidence="21">
    <location>
        <begin position="1021"/>
        <end position="1081"/>
    </location>
</feature>
<evidence type="ECO:0000256" key="7">
    <source>
        <dbReference type="ARBA" id="ARBA00019870"/>
    </source>
</evidence>
<feature type="compositionally biased region" description="Basic and acidic residues" evidence="19">
    <location>
        <begin position="790"/>
        <end position="802"/>
    </location>
</feature>
<dbReference type="InterPro" id="IPR043269">
    <property type="entry name" value="FYVE_LST2"/>
</dbReference>
<feature type="compositionally biased region" description="Low complexity" evidence="19">
    <location>
        <begin position="955"/>
        <end position="965"/>
    </location>
</feature>
<dbReference type="GO" id="GO:0060090">
    <property type="term" value="F:molecular adaptor activity"/>
    <property type="evidence" value="ECO:0007669"/>
    <property type="project" value="UniProtKB-ARBA"/>
</dbReference>
<name>A0A8J2RFT9_9CRUS</name>
<evidence type="ECO:0000259" key="20">
    <source>
        <dbReference type="PROSITE" id="PS50056"/>
    </source>
</evidence>
<dbReference type="OrthoDB" id="271628at2759"/>
<keyword evidence="24" id="KW-1185">Reference proteome</keyword>
<feature type="region of interest" description="Disordered" evidence="19">
    <location>
        <begin position="771"/>
        <end position="824"/>
    </location>
</feature>
<evidence type="ECO:0000256" key="3">
    <source>
        <dbReference type="ARBA" id="ARBA00004496"/>
    </source>
</evidence>
<comment type="similarity">
    <text evidence="5">Belongs to the lst-2 family.</text>
</comment>
<evidence type="ECO:0000256" key="16">
    <source>
        <dbReference type="PIRSR" id="PIRSR630564-1"/>
    </source>
</evidence>
<evidence type="ECO:0000256" key="14">
    <source>
        <dbReference type="ARBA" id="ARBA00023136"/>
    </source>
</evidence>
<dbReference type="Gene3D" id="2.30.29.30">
    <property type="entry name" value="Pleckstrin-homology domain (PH domain)/Phosphotyrosine-binding domain (PTB)"/>
    <property type="match status" value="1"/>
</dbReference>
<feature type="binding site" evidence="17">
    <location>
        <begin position="455"/>
        <end position="456"/>
    </location>
    <ligand>
        <name>substrate</name>
    </ligand>
</feature>
<dbReference type="PANTHER" id="PTHR10807:SF75">
    <property type="entry name" value="PHOSPHATIDYLINOSITOL-3-PHOSPHATE PHOSPHATASE"/>
    <property type="match status" value="1"/>
</dbReference>
<dbReference type="GO" id="GO:0004438">
    <property type="term" value="F:phosphatidylinositol-3-phosphate phosphatase activity"/>
    <property type="evidence" value="ECO:0007669"/>
    <property type="project" value="UniProtKB-ARBA"/>
</dbReference>
<dbReference type="InterPro" id="IPR011993">
    <property type="entry name" value="PH-like_dom_sf"/>
</dbReference>
<dbReference type="PROSITE" id="PS50178">
    <property type="entry name" value="ZF_FYVE"/>
    <property type="match status" value="1"/>
</dbReference>
<reference evidence="23" key="1">
    <citation type="submission" date="2021-11" db="EMBL/GenBank/DDBJ databases">
        <authorList>
            <person name="Schell T."/>
        </authorList>
    </citation>
    <scope>NUCLEOTIDE SEQUENCE</scope>
    <source>
        <strain evidence="23">M5</strain>
    </source>
</reference>
<dbReference type="GO" id="GO:0004721">
    <property type="term" value="F:phosphoprotein phosphatase activity"/>
    <property type="evidence" value="ECO:0007669"/>
    <property type="project" value="UniProtKB-ARBA"/>
</dbReference>
<evidence type="ECO:0000256" key="2">
    <source>
        <dbReference type="ARBA" id="ARBA00004184"/>
    </source>
</evidence>
<dbReference type="SMART" id="SM00064">
    <property type="entry name" value="FYVE"/>
    <property type="match status" value="1"/>
</dbReference>
<dbReference type="Pfam" id="PF06602">
    <property type="entry name" value="Myotub-related"/>
    <property type="match status" value="1"/>
</dbReference>
<dbReference type="InterPro" id="IPR000306">
    <property type="entry name" value="Znf_FYVE"/>
</dbReference>
<dbReference type="InterPro" id="IPR000387">
    <property type="entry name" value="Tyr_Pase_dom"/>
</dbReference>
<dbReference type="Pfam" id="PF01363">
    <property type="entry name" value="FYVE"/>
    <property type="match status" value="1"/>
</dbReference>
<dbReference type="InterPro" id="IPR011011">
    <property type="entry name" value="Znf_FYVE_PHD"/>
</dbReference>
<keyword evidence="10 18" id="KW-0863">Zinc-finger</keyword>
<accession>A0A8J2RFT9</accession>
<dbReference type="Proteomes" id="UP000789390">
    <property type="component" value="Unassembled WGS sequence"/>
</dbReference>
<dbReference type="AlphaFoldDB" id="A0A8J2RFT9"/>
<dbReference type="GO" id="GO:0019903">
    <property type="term" value="F:protein phosphatase binding"/>
    <property type="evidence" value="ECO:0007669"/>
    <property type="project" value="TreeGrafter"/>
</dbReference>
<comment type="caution">
    <text evidence="23">The sequence shown here is derived from an EMBL/GenBank/DDBJ whole genome shotgun (WGS) entry which is preliminary data.</text>
</comment>
<dbReference type="InterPro" id="IPR016130">
    <property type="entry name" value="Tyr_Pase_AS"/>
</dbReference>
<dbReference type="SMART" id="SM00404">
    <property type="entry name" value="PTPc_motif"/>
    <property type="match status" value="1"/>
</dbReference>
<dbReference type="EMBL" id="CAKKLH010000113">
    <property type="protein sequence ID" value="CAH0103709.1"/>
    <property type="molecule type" value="Genomic_DNA"/>
</dbReference>
<evidence type="ECO:0000256" key="12">
    <source>
        <dbReference type="ARBA" id="ARBA00022833"/>
    </source>
</evidence>
<keyword evidence="12" id="KW-0862">Zinc</keyword>
<evidence type="ECO:0000313" key="24">
    <source>
        <dbReference type="Proteomes" id="UP000789390"/>
    </source>
</evidence>
<comment type="function">
    <text evidence="1">Negative regulator of epidermal growth factor receptor (EGFR) signaling.</text>
</comment>
<evidence type="ECO:0000256" key="18">
    <source>
        <dbReference type="PROSITE-ProRule" id="PRU00091"/>
    </source>
</evidence>
<dbReference type="GO" id="GO:0052629">
    <property type="term" value="F:phosphatidylinositol-3,5-bisphosphate 3-phosphatase activity"/>
    <property type="evidence" value="ECO:0007669"/>
    <property type="project" value="UniProtKB-EC"/>
</dbReference>
<evidence type="ECO:0000256" key="15">
    <source>
        <dbReference type="ARBA" id="ARBA00032571"/>
    </source>
</evidence>
<dbReference type="CDD" id="cd15731">
    <property type="entry name" value="FYVE_LST2"/>
    <property type="match status" value="1"/>
</dbReference>
<evidence type="ECO:0000256" key="17">
    <source>
        <dbReference type="PIRSR" id="PIRSR630564-2"/>
    </source>
</evidence>
<keyword evidence="14" id="KW-0472">Membrane</keyword>
<evidence type="ECO:0000256" key="11">
    <source>
        <dbReference type="ARBA" id="ARBA00022801"/>
    </source>
</evidence>
<dbReference type="InterPro" id="IPR013083">
    <property type="entry name" value="Znf_RING/FYVE/PHD"/>
</dbReference>
<organism evidence="23 24">
    <name type="scientific">Daphnia galeata</name>
    <dbReference type="NCBI Taxonomy" id="27404"/>
    <lineage>
        <taxon>Eukaryota</taxon>
        <taxon>Metazoa</taxon>
        <taxon>Ecdysozoa</taxon>
        <taxon>Arthropoda</taxon>
        <taxon>Crustacea</taxon>
        <taxon>Branchiopoda</taxon>
        <taxon>Diplostraca</taxon>
        <taxon>Cladocera</taxon>
        <taxon>Anomopoda</taxon>
        <taxon>Daphniidae</taxon>
        <taxon>Daphnia</taxon>
    </lineage>
</organism>
<evidence type="ECO:0000256" key="5">
    <source>
        <dbReference type="ARBA" id="ARBA00008755"/>
    </source>
</evidence>
<feature type="region of interest" description="Disordered" evidence="19">
    <location>
        <begin position="361"/>
        <end position="384"/>
    </location>
</feature>
<dbReference type="PROSITE" id="PS00383">
    <property type="entry name" value="TYR_PHOSPHATASE_1"/>
    <property type="match status" value="1"/>
</dbReference>
<keyword evidence="13" id="KW-0443">Lipid metabolism</keyword>
<dbReference type="GO" id="GO:0005829">
    <property type="term" value="C:cytosol"/>
    <property type="evidence" value="ECO:0007669"/>
    <property type="project" value="UniProtKB-ARBA"/>
</dbReference>
<evidence type="ECO:0000256" key="6">
    <source>
        <dbReference type="ARBA" id="ARBA00012903"/>
    </source>
</evidence>
<evidence type="ECO:0000256" key="13">
    <source>
        <dbReference type="ARBA" id="ARBA00023098"/>
    </source>
</evidence>
<feature type="compositionally biased region" description="Polar residues" evidence="19">
    <location>
        <begin position="980"/>
        <end position="999"/>
    </location>
</feature>
<feature type="region of interest" description="Disordered" evidence="19">
    <location>
        <begin position="955"/>
        <end position="1002"/>
    </location>
</feature>
<sequence>MAQVNGDESDSKYAVVPESGVARLHSAAVPIKQPSVNGKALCSNGSSSSISSFRLSVGSGSSGDTDIQYIKPSELFPKKITWVEGGSANTTPPPFPLLPGEDIIYEGRAVEGTLYISNYRLYLSKRAPTEAFTIPPALSPQSSVRDVNVPLGLIESIECKDIFYINLYCKDARSFRLIFVNGECCQDWLKRLSQSLNLPRKPEEVFSLAFYAWTRDDDENHLAKSSVNQTIPWWRNLSNYDQPLTGEKLFRFEVERQGYDDSVTWRISSANAEFKLSPSYPTHLLVPTSISDDMLEAVAAFRSARRLPAVVWRHKRNGAVLGRCSQPEVGWLGWRSQEDETLLLSILNSCFYDSANNPLRSRHPTPNKEINSTNEEWNGEGSLSISNGSSSNIECGSLKDLSEDSSCFTQGHKKKMLIVDARSYATAVANRARGGGCEFPQYYPQCDIEFMNLANIHAVRKSFLLLRALCQSATGNLATTDQSNWFTQLDSTRWLHHMANLLRASWYTAVNLEEHGRPVLVHCSDGWDRTPQIVSLAQIMIDPFYRTVKGFQILVQREWIEFGHKFADRCGLLGGCEDTNERCPVFLQFLDCVHQLMSQFPTAFQFNHAYLVKMVQHIYSNLFGTFLLNTVQERTSHRITERSHSLWSFLLQKSNEYSNYLYEFTEEPLWPSYQVRDLYFWSAVYTADLGSMPNDCQTGDCRVNSPTANLNTSSSSPCSSGYATPQQTALTDSMVDTLAWKNLNIKSGVRNPMEDSTDTLVDDGPKPTIVLDQSDGDMEAGESFPLLEPEPVREPSHREHQDPLPSVTHFRSKQEKSSLEEPHSLSQIIASEEDGEESVDVRNLYLDNCPTCKRNWDLLNRNQTHSKIDQALMNNDGKEKSIVTTITRRPDESSATCLGYDLDGLLPSIDRQQVRLGQILAAKDAELDALRRDLHQTRVALCRQVCHVHACQSSRKTNSSSKSNSEGLIEESCRDGSPGINESTDNSFGGLNSSPSSWENVDEKEIGDKAPVGPPILWVPDHLAPSCMRCSTPFWMARRRHHCRNCGKVFCSECADRDLPLPHQNLFQPVRVCNVCYDSLSGENEDGEMCLGPLQEHQYFSATRSHLGRAFSLTSLATGSCACHCCQLKRPTKFKAVTAGST</sequence>
<dbReference type="PANTHER" id="PTHR10807">
    <property type="entry name" value="MYOTUBULARIN-RELATED"/>
    <property type="match status" value="1"/>
</dbReference>
<dbReference type="SUPFAM" id="SSF50729">
    <property type="entry name" value="PH domain-like"/>
    <property type="match status" value="1"/>
</dbReference>
<dbReference type="CDD" id="cd14533">
    <property type="entry name" value="PTP-MTMR3-like"/>
    <property type="match status" value="1"/>
</dbReference>
<keyword evidence="8" id="KW-0963">Cytoplasm</keyword>
<dbReference type="InterPro" id="IPR010569">
    <property type="entry name" value="Myotubularin-like_Pase_dom"/>
</dbReference>
<keyword evidence="9" id="KW-0479">Metal-binding</keyword>
<dbReference type="InterPro" id="IPR017455">
    <property type="entry name" value="Znf_FYVE-rel"/>
</dbReference>
<feature type="domain" description="Myotubularin phosphatase" evidence="22">
    <location>
        <begin position="244"/>
        <end position="685"/>
    </location>
</feature>
<dbReference type="Gene3D" id="3.30.40.10">
    <property type="entry name" value="Zinc/RING finger domain, C3HC4 (zinc finger)"/>
    <property type="match status" value="1"/>
</dbReference>
<dbReference type="FunFam" id="3.30.40.10:FF:000073">
    <property type="entry name" value="myotubularin-related protein 4 isoform X2"/>
    <property type="match status" value="1"/>
</dbReference>
<feature type="compositionally biased region" description="Basic and acidic residues" evidence="19">
    <location>
        <begin position="812"/>
        <end position="823"/>
    </location>
</feature>
<comment type="similarity">
    <text evidence="4">Belongs to the protein-tyrosine phosphatase family. Non-receptor class myotubularin subfamily.</text>
</comment>
<dbReference type="EC" id="3.1.3.95" evidence="6"/>
<dbReference type="InterPro" id="IPR029021">
    <property type="entry name" value="Prot-tyrosine_phosphatase-like"/>
</dbReference>
<protein>
    <recommendedName>
        <fullName evidence="7">Lateral signaling target protein 2 homolog</fullName>
        <ecNumber evidence="6">3.1.3.95</ecNumber>
    </recommendedName>
    <alternativeName>
        <fullName evidence="15">Phosphatidylinositol-3,5-bisphosphate 3-phosphatase</fullName>
    </alternativeName>
</protein>
<dbReference type="GO" id="GO:0061952">
    <property type="term" value="P:midbody abscission"/>
    <property type="evidence" value="ECO:0007669"/>
    <property type="project" value="UniProtKB-ARBA"/>
</dbReference>
<dbReference type="InterPro" id="IPR003595">
    <property type="entry name" value="Tyr_Pase_cat"/>
</dbReference>
<evidence type="ECO:0000256" key="10">
    <source>
        <dbReference type="ARBA" id="ARBA00022771"/>
    </source>
</evidence>
<dbReference type="GO" id="GO:0008270">
    <property type="term" value="F:zinc ion binding"/>
    <property type="evidence" value="ECO:0007669"/>
    <property type="project" value="UniProtKB-KW"/>
</dbReference>
<dbReference type="SUPFAM" id="SSF57903">
    <property type="entry name" value="FYVE/PHD zinc finger"/>
    <property type="match status" value="1"/>
</dbReference>
<dbReference type="PROSITE" id="PS50056">
    <property type="entry name" value="TYR_PHOSPHATASE_2"/>
    <property type="match status" value="1"/>
</dbReference>
<keyword evidence="11" id="KW-0378">Hydrolase</keyword>
<feature type="domain" description="Tyrosine specific protein phosphatases" evidence="20">
    <location>
        <begin position="492"/>
        <end position="536"/>
    </location>
</feature>
<comment type="subcellular location">
    <subcellularLocation>
        <location evidence="3">Cytoplasm</location>
    </subcellularLocation>
    <subcellularLocation>
        <location evidence="2">Endomembrane system</location>
        <topology evidence="2">Peripheral membrane protein</topology>
    </subcellularLocation>
</comment>
<evidence type="ECO:0000256" key="19">
    <source>
        <dbReference type="SAM" id="MobiDB-lite"/>
    </source>
</evidence>
<dbReference type="GO" id="GO:0046474">
    <property type="term" value="P:glycerophospholipid biosynthetic process"/>
    <property type="evidence" value="ECO:0007669"/>
    <property type="project" value="UniProtKB-ARBA"/>
</dbReference>
<evidence type="ECO:0000256" key="4">
    <source>
        <dbReference type="ARBA" id="ARBA00007471"/>
    </source>
</evidence>
<dbReference type="GO" id="GO:0010506">
    <property type="term" value="P:regulation of autophagy"/>
    <property type="evidence" value="ECO:0007669"/>
    <property type="project" value="TreeGrafter"/>
</dbReference>
<evidence type="ECO:0000256" key="8">
    <source>
        <dbReference type="ARBA" id="ARBA00022490"/>
    </source>
</evidence>
<dbReference type="GO" id="GO:0016020">
    <property type="term" value="C:membrane"/>
    <property type="evidence" value="ECO:0007669"/>
    <property type="project" value="TreeGrafter"/>
</dbReference>
<dbReference type="PROSITE" id="PS51339">
    <property type="entry name" value="PPASE_MYOTUBULARIN"/>
    <property type="match status" value="1"/>
</dbReference>
<evidence type="ECO:0000259" key="21">
    <source>
        <dbReference type="PROSITE" id="PS50178"/>
    </source>
</evidence>
<evidence type="ECO:0000313" key="23">
    <source>
        <dbReference type="EMBL" id="CAH0103709.1"/>
    </source>
</evidence>
<dbReference type="InterPro" id="IPR030564">
    <property type="entry name" value="Myotubularin"/>
</dbReference>
<gene>
    <name evidence="23" type="ORF">DGAL_LOCUS6292</name>
</gene>